<accession>A0A932GS99</accession>
<protein>
    <submittedName>
        <fullName evidence="1">Uncharacterized protein</fullName>
    </submittedName>
</protein>
<gene>
    <name evidence="1" type="ORF">HYY65_14025</name>
</gene>
<evidence type="ECO:0000313" key="1">
    <source>
        <dbReference type="EMBL" id="MBI3016143.1"/>
    </source>
</evidence>
<dbReference type="AlphaFoldDB" id="A0A932GS99"/>
<name>A0A932GS99_UNCTE</name>
<reference evidence="1" key="1">
    <citation type="submission" date="2020-07" db="EMBL/GenBank/DDBJ databases">
        <title>Huge and variable diversity of episymbiotic CPR bacteria and DPANN archaea in groundwater ecosystems.</title>
        <authorList>
            <person name="He C.Y."/>
            <person name="Keren R."/>
            <person name="Whittaker M."/>
            <person name="Farag I.F."/>
            <person name="Doudna J."/>
            <person name="Cate J.H.D."/>
            <person name="Banfield J.F."/>
        </authorList>
    </citation>
    <scope>NUCLEOTIDE SEQUENCE</scope>
    <source>
        <strain evidence="1">NC_groundwater_717_Ag_S-0.2um_59_8</strain>
    </source>
</reference>
<dbReference type="Proteomes" id="UP000741360">
    <property type="component" value="Unassembled WGS sequence"/>
</dbReference>
<organism evidence="1 2">
    <name type="scientific">Tectimicrobiota bacterium</name>
    <dbReference type="NCBI Taxonomy" id="2528274"/>
    <lineage>
        <taxon>Bacteria</taxon>
        <taxon>Pseudomonadati</taxon>
        <taxon>Nitrospinota/Tectimicrobiota group</taxon>
        <taxon>Candidatus Tectimicrobiota</taxon>
    </lineage>
</organism>
<proteinExistence type="predicted"/>
<comment type="caution">
    <text evidence="1">The sequence shown here is derived from an EMBL/GenBank/DDBJ whole genome shotgun (WGS) entry which is preliminary data.</text>
</comment>
<dbReference type="EMBL" id="JACPSX010000268">
    <property type="protein sequence ID" value="MBI3016143.1"/>
    <property type="molecule type" value="Genomic_DNA"/>
</dbReference>
<sequence length="113" mass="12312">MSSARWWRRCGSGTGGDLGQALAGSIQRLLSLVKVDVHGGPIASLGRGLRRVEGLAAPLEVLAEGGAVRRLEVRQLIDLGVELLPRRAHLLHLGEELRIRRGRARLRLRGLCL</sequence>
<evidence type="ECO:0000313" key="2">
    <source>
        <dbReference type="Proteomes" id="UP000741360"/>
    </source>
</evidence>